<dbReference type="Proteomes" id="UP000778578">
    <property type="component" value="Unassembled WGS sequence"/>
</dbReference>
<dbReference type="EMBL" id="JAINZZ010000084">
    <property type="protein sequence ID" value="MBY8882721.1"/>
    <property type="molecule type" value="Genomic_DNA"/>
</dbReference>
<keyword evidence="3 6" id="KW-0808">Transferase</keyword>
<organism evidence="8 9">
    <name type="scientific">Actinacidiphila acidipaludis</name>
    <dbReference type="NCBI Taxonomy" id="2873382"/>
    <lineage>
        <taxon>Bacteria</taxon>
        <taxon>Bacillati</taxon>
        <taxon>Actinomycetota</taxon>
        <taxon>Actinomycetes</taxon>
        <taxon>Kitasatosporales</taxon>
        <taxon>Streptomycetaceae</taxon>
        <taxon>Actinacidiphila</taxon>
    </lineage>
</organism>
<evidence type="ECO:0000259" key="7">
    <source>
        <dbReference type="PROSITE" id="PS52018"/>
    </source>
</evidence>
<dbReference type="RefSeq" id="WP_222969263.1">
    <property type="nucleotide sequence ID" value="NZ_JAINZZ010000084.1"/>
</dbReference>
<accession>A0ABS7QIU0</accession>
<keyword evidence="5 6" id="KW-0238">DNA-binding</keyword>
<dbReference type="Pfam" id="PF14487">
    <property type="entry name" value="DarT"/>
    <property type="match status" value="1"/>
</dbReference>
<feature type="binding site" evidence="6">
    <location>
        <begin position="18"/>
        <end position="20"/>
    </location>
    <ligand>
        <name>NAD(+)</name>
        <dbReference type="ChEBI" id="CHEBI:57540"/>
    </ligand>
</feature>
<comment type="caution">
    <text evidence="8">The sequence shown here is derived from an EMBL/GenBank/DDBJ whole genome shotgun (WGS) entry which is preliminary data.</text>
</comment>
<name>A0ABS7QIU0_9ACTN</name>
<dbReference type="PROSITE" id="PS52018">
    <property type="entry name" value="DART"/>
    <property type="match status" value="1"/>
</dbReference>
<gene>
    <name evidence="8" type="ORF">K7862_34555</name>
</gene>
<feature type="active site" description="Proton acceptor" evidence="6">
    <location>
        <position position="54"/>
    </location>
</feature>
<comment type="catalytic activity">
    <reaction evidence="6">
        <text>a thymidine in DNA + NAD(+) = an N-(ADP-alpha-D-ribosyl)-thymidine in DNA + nicotinamide + H(+)</text>
        <dbReference type="Rhea" id="RHEA:71651"/>
        <dbReference type="Rhea" id="RHEA-COMP:13556"/>
        <dbReference type="Rhea" id="RHEA-COMP:18051"/>
        <dbReference type="ChEBI" id="CHEBI:15378"/>
        <dbReference type="ChEBI" id="CHEBI:17154"/>
        <dbReference type="ChEBI" id="CHEBI:57540"/>
        <dbReference type="ChEBI" id="CHEBI:137386"/>
        <dbReference type="ChEBI" id="CHEBI:191199"/>
    </reaction>
</comment>
<evidence type="ECO:0000313" key="9">
    <source>
        <dbReference type="Proteomes" id="UP000778578"/>
    </source>
</evidence>
<keyword evidence="9" id="KW-1185">Reference proteome</keyword>
<feature type="binding site" evidence="6">
    <location>
        <position position="54"/>
    </location>
    <ligand>
        <name>NAD(+)</name>
        <dbReference type="ChEBI" id="CHEBI:57540"/>
    </ligand>
</feature>
<proteinExistence type="inferred from homology"/>
<evidence type="ECO:0000313" key="8">
    <source>
        <dbReference type="EMBL" id="MBY8882721.1"/>
    </source>
</evidence>
<dbReference type="InterPro" id="IPR029494">
    <property type="entry name" value="DarT"/>
</dbReference>
<reference evidence="8 9" key="1">
    <citation type="submission" date="2021-08" db="EMBL/GenBank/DDBJ databases">
        <title>WGS of actinomycetes from Thailand.</title>
        <authorList>
            <person name="Thawai C."/>
        </authorList>
    </citation>
    <scope>NUCLEOTIDE SEQUENCE [LARGE SCALE GENOMIC DNA]</scope>
    <source>
        <strain evidence="8 9">PLK6-54</strain>
    </source>
</reference>
<feature type="active site" evidence="6">
    <location>
        <position position="155"/>
    </location>
</feature>
<evidence type="ECO:0000256" key="6">
    <source>
        <dbReference type="PROSITE-ProRule" id="PRU01362"/>
    </source>
</evidence>
<evidence type="ECO:0000256" key="5">
    <source>
        <dbReference type="ARBA" id="ARBA00023125"/>
    </source>
</evidence>
<feature type="domain" description="DarT" evidence="7">
    <location>
        <begin position="14"/>
        <end position="206"/>
    </location>
</feature>
<evidence type="ECO:0000256" key="3">
    <source>
        <dbReference type="ARBA" id="ARBA00022679"/>
    </source>
</evidence>
<evidence type="ECO:0000256" key="2">
    <source>
        <dbReference type="ARBA" id="ARBA00022676"/>
    </source>
</evidence>
<sequence length="227" mass="24770">MSAIWGRAQQRGITRLCHFTKAVGLGHILATGELRGAAVLRESAEGFRPTDELRLDGYLNHINCSIEYPNAWYLDRARAKEQYFMEWVVLALDPRLLDLPGTGFCPYNAARGGGAGVAKGLAAFEAMFAPEVTGNFVRRRALAHPAWAPTDDQAEVLVPGPVSATAITAVIVESKEQAELERYRLTELLGSGAFSPPMVVAPELFDKRQLSTLVRAGRRPAEDPVNP</sequence>
<evidence type="ECO:0000256" key="4">
    <source>
        <dbReference type="ARBA" id="ARBA00022695"/>
    </source>
</evidence>
<keyword evidence="4 6" id="KW-0548">Nucleotidyltransferase</keyword>
<keyword evidence="2 6" id="KW-0328">Glycosyltransferase</keyword>
<comment type="caution">
    <text evidence="6">Lacks conserved residue(s) required for the propagation of feature annotation.</text>
</comment>
<keyword evidence="1 6" id="KW-1277">Toxin-antitoxin system</keyword>
<comment type="similarity">
    <text evidence="6">Belongs to the DarT ADP-ribosyltransferase family.</text>
</comment>
<protein>
    <submittedName>
        <fullName evidence="8">DUF4433 domain-containing protein</fullName>
    </submittedName>
</protein>
<evidence type="ECO:0000256" key="1">
    <source>
        <dbReference type="ARBA" id="ARBA00022649"/>
    </source>
</evidence>